<evidence type="ECO:0008006" key="9">
    <source>
        <dbReference type="Google" id="ProtNLM"/>
    </source>
</evidence>
<sequence length="674" mass="73291">MINEQLVWAIFFIPLASFCVLALLVRPFFNSYSYISGPIAVVSIGIAFILSLLTFFEIATNSNHNLVSEPNSWLEIGDFHFTVGILMDPLTAVMLVVVTGVSLMVQIYSMGYMKPPNHGSGNAQNHGPEELGKPVYARYFAYMSLFTASMLGLVMAANVVQLFVFWELVGLCSYLLIGFWFHRPAAAAAAKKAFIVTRVGDFGFLIALMYLFFKTSTESENYLEISVINANLPGLVDAGVITAGALTLIALGMFVGAIGKSGQFPLHTWLPDAMEGPTPVSALIHAATMVTAGVFLVARFFPIFHASDHAMMIVTIIGGVTAIFAATMGLVANDIKRVLAYSTVSQLGYMMLALGVGAIGPAIFHLFTHAFFKALLFLGSGSVNHATGTFDMRYMGGLRRKMPITYITFLIGSLSLAGIFPLAGFWSKDEILLNALDKGDVASIIGFSLALIAVFMTAFYMFRALLLTFEGEFRGGSDKDPEAQAHGPVHLTESPVPMVLPLVILAIPAVIIGFLVNPIKDFGGIPAHWFTHKLEHSLHLPPPPAFDPLLAIISSLIALLGILLAWAMYKQNPYLSPATMGRVSGPIYTLFLNKYYVDEVYEKIITGRIYYGGIALISDWIDRNIVDRTVNIIGWLGANFGSLIRELQTGQTQMYATVTSVGIIIIAAVYIFGM</sequence>
<dbReference type="PANTHER" id="PTHR42829">
    <property type="entry name" value="NADH-UBIQUINONE OXIDOREDUCTASE CHAIN 5"/>
    <property type="match status" value="1"/>
</dbReference>
<feature type="transmembrane region" description="Helical" evidence="5">
    <location>
        <begin position="238"/>
        <end position="259"/>
    </location>
</feature>
<feature type="transmembrane region" description="Helical" evidence="5">
    <location>
        <begin position="193"/>
        <end position="213"/>
    </location>
</feature>
<accession>A0A381V8I6</accession>
<comment type="subcellular location">
    <subcellularLocation>
        <location evidence="1">Membrane</location>
        <topology evidence="1">Multi-pass membrane protein</topology>
    </subcellularLocation>
</comment>
<feature type="transmembrane region" description="Helical" evidence="5">
    <location>
        <begin position="280"/>
        <end position="304"/>
    </location>
</feature>
<evidence type="ECO:0000256" key="5">
    <source>
        <dbReference type="SAM" id="Phobius"/>
    </source>
</evidence>
<dbReference type="GO" id="GO:0003954">
    <property type="term" value="F:NADH dehydrogenase activity"/>
    <property type="evidence" value="ECO:0007669"/>
    <property type="project" value="TreeGrafter"/>
</dbReference>
<feature type="transmembrane region" description="Helical" evidence="5">
    <location>
        <begin position="139"/>
        <end position="157"/>
    </location>
</feature>
<dbReference type="PRINTS" id="PR01435">
    <property type="entry name" value="NPOXDRDTASE5"/>
</dbReference>
<reference evidence="8" key="1">
    <citation type="submission" date="2018-05" db="EMBL/GenBank/DDBJ databases">
        <authorList>
            <person name="Lanie J.A."/>
            <person name="Ng W.-L."/>
            <person name="Kazmierczak K.M."/>
            <person name="Andrzejewski T.M."/>
            <person name="Davidsen T.M."/>
            <person name="Wayne K.J."/>
            <person name="Tettelin H."/>
            <person name="Glass J.I."/>
            <person name="Rusch D."/>
            <person name="Podicherti R."/>
            <person name="Tsui H.-C.T."/>
            <person name="Winkler M.E."/>
        </authorList>
    </citation>
    <scope>NUCLEOTIDE SEQUENCE</scope>
</reference>
<evidence type="ECO:0000256" key="3">
    <source>
        <dbReference type="ARBA" id="ARBA00022989"/>
    </source>
</evidence>
<feature type="transmembrane region" description="Helical" evidence="5">
    <location>
        <begin position="79"/>
        <end position="105"/>
    </location>
</feature>
<gene>
    <name evidence="8" type="ORF">METZ01_LOCUS88922</name>
</gene>
<organism evidence="8">
    <name type="scientific">marine metagenome</name>
    <dbReference type="NCBI Taxonomy" id="408172"/>
    <lineage>
        <taxon>unclassified sequences</taxon>
        <taxon>metagenomes</taxon>
        <taxon>ecological metagenomes</taxon>
    </lineage>
</organism>
<dbReference type="AlphaFoldDB" id="A0A381V8I6"/>
<feature type="transmembrane region" description="Helical" evidence="5">
    <location>
        <begin position="37"/>
        <end position="59"/>
    </location>
</feature>
<dbReference type="EMBL" id="UINC01008008">
    <property type="protein sequence ID" value="SVA36068.1"/>
    <property type="molecule type" value="Genomic_DNA"/>
</dbReference>
<name>A0A381V8I6_9ZZZZ</name>
<dbReference type="NCBIfam" id="NF005141">
    <property type="entry name" value="PRK06590.1"/>
    <property type="match status" value="1"/>
</dbReference>
<evidence type="ECO:0000256" key="1">
    <source>
        <dbReference type="ARBA" id="ARBA00004141"/>
    </source>
</evidence>
<protein>
    <recommendedName>
        <fullName evidence="9">NADH:quinone oxidoreductase/Mrp antiporter membrane subunit domain-containing protein</fullName>
    </recommendedName>
</protein>
<feature type="transmembrane region" description="Helical" evidence="5">
    <location>
        <begin position="549"/>
        <end position="569"/>
    </location>
</feature>
<dbReference type="GO" id="GO:0008137">
    <property type="term" value="F:NADH dehydrogenase (ubiquinone) activity"/>
    <property type="evidence" value="ECO:0007669"/>
    <property type="project" value="InterPro"/>
</dbReference>
<feature type="transmembrane region" description="Helical" evidence="5">
    <location>
        <begin position="441"/>
        <end position="462"/>
    </location>
</feature>
<dbReference type="NCBIfam" id="TIGR01974">
    <property type="entry name" value="NDH_I_L"/>
    <property type="match status" value="1"/>
</dbReference>
<evidence type="ECO:0000256" key="2">
    <source>
        <dbReference type="ARBA" id="ARBA00022692"/>
    </source>
</evidence>
<dbReference type="InterPro" id="IPR001750">
    <property type="entry name" value="ND/Mrp_TM"/>
</dbReference>
<feature type="transmembrane region" description="Helical" evidence="5">
    <location>
        <begin position="310"/>
        <end position="331"/>
    </location>
</feature>
<feature type="domain" description="NADH-Ubiquinone oxidoreductase (complex I) chain 5 N-terminal" evidence="7">
    <location>
        <begin position="73"/>
        <end position="114"/>
    </location>
</feature>
<dbReference type="Pfam" id="PF00662">
    <property type="entry name" value="Proton_antipo_N"/>
    <property type="match status" value="1"/>
</dbReference>
<dbReference type="Gene3D" id="1.20.5.2700">
    <property type="match status" value="1"/>
</dbReference>
<dbReference type="InterPro" id="IPR018393">
    <property type="entry name" value="NADHpl_OxRdtase_5_subgr"/>
</dbReference>
<dbReference type="GO" id="GO:0016020">
    <property type="term" value="C:membrane"/>
    <property type="evidence" value="ECO:0007669"/>
    <property type="project" value="UniProtKB-SubCell"/>
</dbReference>
<keyword evidence="4 5" id="KW-0472">Membrane</keyword>
<keyword evidence="3 5" id="KW-1133">Transmembrane helix</keyword>
<dbReference type="GO" id="GO:0015990">
    <property type="term" value="P:electron transport coupled proton transport"/>
    <property type="evidence" value="ECO:0007669"/>
    <property type="project" value="TreeGrafter"/>
</dbReference>
<dbReference type="InterPro" id="IPR003945">
    <property type="entry name" value="NU5C-like"/>
</dbReference>
<feature type="transmembrane region" description="Helical" evidence="5">
    <location>
        <begin position="654"/>
        <end position="673"/>
    </location>
</feature>
<dbReference type="InterPro" id="IPR001516">
    <property type="entry name" value="Proton_antipo_N"/>
</dbReference>
<dbReference type="Pfam" id="PF00361">
    <property type="entry name" value="Proton_antipo_M"/>
    <property type="match status" value="1"/>
</dbReference>
<keyword evidence="2 5" id="KW-0812">Transmembrane</keyword>
<feature type="transmembrane region" description="Helical" evidence="5">
    <location>
        <begin position="163"/>
        <end position="181"/>
    </location>
</feature>
<proteinExistence type="predicted"/>
<evidence type="ECO:0000259" key="7">
    <source>
        <dbReference type="Pfam" id="PF00662"/>
    </source>
</evidence>
<dbReference type="GO" id="GO:0042773">
    <property type="term" value="P:ATP synthesis coupled electron transport"/>
    <property type="evidence" value="ECO:0007669"/>
    <property type="project" value="InterPro"/>
</dbReference>
<dbReference type="PANTHER" id="PTHR42829:SF2">
    <property type="entry name" value="NADH-UBIQUINONE OXIDOREDUCTASE CHAIN 5"/>
    <property type="match status" value="1"/>
</dbReference>
<evidence type="ECO:0000259" key="6">
    <source>
        <dbReference type="Pfam" id="PF00361"/>
    </source>
</evidence>
<feature type="transmembrane region" description="Helical" evidence="5">
    <location>
        <begin position="498"/>
        <end position="516"/>
    </location>
</feature>
<feature type="domain" description="NADH:quinone oxidoreductase/Mrp antiporter transmembrane" evidence="6">
    <location>
        <begin position="156"/>
        <end position="444"/>
    </location>
</feature>
<feature type="transmembrane region" description="Helical" evidence="5">
    <location>
        <begin position="6"/>
        <end position="25"/>
    </location>
</feature>
<evidence type="ECO:0000313" key="8">
    <source>
        <dbReference type="EMBL" id="SVA36068.1"/>
    </source>
</evidence>
<feature type="transmembrane region" description="Helical" evidence="5">
    <location>
        <begin position="404"/>
        <end position="426"/>
    </location>
</feature>
<evidence type="ECO:0000256" key="4">
    <source>
        <dbReference type="ARBA" id="ARBA00023136"/>
    </source>
</evidence>
<dbReference type="PRINTS" id="PR01434">
    <property type="entry name" value="NADHDHGNASE5"/>
</dbReference>